<protein>
    <submittedName>
        <fullName evidence="1">Uncharacterized protein</fullName>
    </submittedName>
</protein>
<reference evidence="2" key="2">
    <citation type="journal article" date="2010" name="Stand. Genomic Sci.">
        <title>Complete genome sequence of Thermosphaera aggregans type strain (M11TLT).</title>
        <authorList>
            <person name="Spring S."/>
            <person name="Rachel R."/>
            <person name="Lapidus A."/>
            <person name="Davenport K."/>
            <person name="Tice H."/>
            <person name="Copeland A."/>
            <person name="Cheng J.-F."/>
            <person name="Lucas S."/>
            <person name="Chen F."/>
            <person name="Nolan M."/>
            <person name="Bruce D."/>
            <person name="Goodwin L."/>
            <person name="Pitluck S."/>
            <person name="Ivanova N."/>
            <person name="Mavromatis K."/>
            <person name="Ovchinnikova G."/>
            <person name="Pati A."/>
            <person name="Chen A."/>
            <person name="Palaniappan K."/>
            <person name="Land M."/>
            <person name="Hauser L."/>
            <person name="Chang Y.-J."/>
            <person name="Jeffries C.C."/>
            <person name="Brettin T."/>
            <person name="Detter J.C."/>
            <person name="Tapia R."/>
            <person name="Han C."/>
            <person name="Heimerl T."/>
            <person name="Weikl F."/>
            <person name="Brambilla E."/>
            <person name="Goker M."/>
            <person name="Bristow J."/>
            <person name="Eisen J.A."/>
            <person name="Markowitz V."/>
            <person name="Hugenholtz P."/>
            <person name="Kyrpides N.C."/>
            <person name="Klenk H.-P."/>
        </authorList>
    </citation>
    <scope>NUCLEOTIDE SEQUENCE [LARGE SCALE GENOMIC DNA]</scope>
    <source>
        <strain evidence="2">DSM 11486 / M11TL</strain>
    </source>
</reference>
<sequence>MRQLSSRDIFKLIYARRGRFRTTRRSIDESTRLAAMARELSQAYLEVVEWGREERILRLKK</sequence>
<evidence type="ECO:0000313" key="1">
    <source>
        <dbReference type="EMBL" id="ADG91228.1"/>
    </source>
</evidence>
<reference evidence="1 2" key="1">
    <citation type="journal article" date="2010" name="Stand. Genomic Sci.">
        <title>Complete genome sequence of Thermosphaera aggregans type strain (M11TL).</title>
        <authorList>
            <person name="Spring S."/>
            <person name="Rachel R."/>
            <person name="Lapidus A."/>
            <person name="Davenport K."/>
            <person name="Tice H."/>
            <person name="Copeland A."/>
            <person name="Cheng J.F."/>
            <person name="Lucas S."/>
            <person name="Chen F."/>
            <person name="Nolan M."/>
            <person name="Bruce D."/>
            <person name="Goodwin L."/>
            <person name="Pitluck S."/>
            <person name="Ivanova N."/>
            <person name="Mavromatis K."/>
            <person name="Ovchinnikova G."/>
            <person name="Pati A."/>
            <person name="Chen A."/>
            <person name="Palaniappan K."/>
            <person name="Land M."/>
            <person name="Hauser L."/>
            <person name="Chang Y.J."/>
            <person name="Jeffries C.C."/>
            <person name="Brettin T."/>
            <person name="Detter J.C."/>
            <person name="Tapia R."/>
            <person name="Han C."/>
            <person name="Heimerl T."/>
            <person name="Weikl F."/>
            <person name="Brambilla E."/>
            <person name="Goker M."/>
            <person name="Bristow J."/>
            <person name="Eisen J.A."/>
            <person name="Markowitz V."/>
            <person name="Hugenholtz P."/>
            <person name="Kyrpides N.C."/>
            <person name="Klenk H.P."/>
        </authorList>
    </citation>
    <scope>NUCLEOTIDE SEQUENCE [LARGE SCALE GENOMIC DNA]</scope>
    <source>
        <strain evidence="2">DSM 11486 / M11TL</strain>
    </source>
</reference>
<dbReference type="AlphaFoldDB" id="D5U278"/>
<dbReference type="HOGENOM" id="CLU_2911720_0_0_2"/>
<dbReference type="EMBL" id="CP001939">
    <property type="protein sequence ID" value="ADG91228.1"/>
    <property type="molecule type" value="Genomic_DNA"/>
</dbReference>
<dbReference type="GeneID" id="41582770"/>
<dbReference type="STRING" id="633148.Tagg_0957"/>
<dbReference type="RefSeq" id="WP_013129821.1">
    <property type="nucleotide sequence ID" value="NC_014160.1"/>
</dbReference>
<dbReference type="Proteomes" id="UP000002376">
    <property type="component" value="Chromosome"/>
</dbReference>
<name>D5U278_THEAM</name>
<accession>D5U278</accession>
<gene>
    <name evidence="1" type="ordered locus">Tagg_0957</name>
</gene>
<proteinExistence type="predicted"/>
<reference key="3">
    <citation type="submission" date="2010-02" db="EMBL/GenBank/DDBJ databases">
        <title>Complete genome sequence of Thermosphaera aggregans type strain (M11TL).</title>
        <authorList>
            <consortium name="US DOE Joint Genome Institute (JGI-PGF)"/>
            <person name="Spring S."/>
            <person name="Lapidus A."/>
            <person name="Munk C."/>
            <person name="Schroeder M."/>
            <person name="Glavina Del Rio T."/>
            <person name="Tice H."/>
            <person name="Copeland A."/>
            <person name="Cheng J.-F."/>
            <person name="Lucas S."/>
            <person name="Chen F."/>
            <person name="Nolan M."/>
            <person name="Bruce D."/>
            <person name="Goodwin L."/>
            <person name="Pitluck S."/>
            <person name="Ivanova N."/>
            <person name="Mavromatis K."/>
            <person name="Ovchinnikova G."/>
            <person name="Pati A."/>
            <person name="Chen A."/>
            <person name="Palaniappan K."/>
            <person name="Land M."/>
            <person name="Hauser L."/>
            <person name="Chang Y.-J."/>
            <person name="Jeffries C.C."/>
            <person name="Brettin T."/>
            <person name="Detter J.C."/>
            <person name="Tapia R."/>
            <person name="Han C."/>
            <person name="Chain P."/>
            <person name="Heimerl T."/>
            <person name="Weik F."/>
            <person name="Goker M."/>
            <person name="Rachel R."/>
            <person name="Bristow J."/>
            <person name="Eisen J.A."/>
            <person name="Markowitz V."/>
            <person name="Hugenholtz P."/>
            <person name="Kyrpides N.C."/>
            <person name="Klenk H.-P."/>
        </authorList>
    </citation>
    <scope>NUCLEOTIDE SEQUENCE</scope>
    <source>
        <strain>DSM 11486</strain>
    </source>
</reference>
<dbReference type="KEGG" id="tag:Tagg_0957"/>
<evidence type="ECO:0000313" key="2">
    <source>
        <dbReference type="Proteomes" id="UP000002376"/>
    </source>
</evidence>
<organism evidence="1 2">
    <name type="scientific">Thermosphaera aggregans (strain DSM 11486 / M11TL)</name>
    <dbReference type="NCBI Taxonomy" id="633148"/>
    <lineage>
        <taxon>Archaea</taxon>
        <taxon>Thermoproteota</taxon>
        <taxon>Thermoprotei</taxon>
        <taxon>Desulfurococcales</taxon>
        <taxon>Desulfurococcaceae</taxon>
        <taxon>Thermosphaera</taxon>
    </lineage>
</organism>
<keyword evidence="2" id="KW-1185">Reference proteome</keyword>